<accession>A0ABQ2P529</accession>
<name>A0ABQ2P529_9NEIS</name>
<sequence length="230" mass="25953">MRHFFDKLRERHAHHHECREEMMMHMIGRRGHGHGRGFGRFGGADDEGGGRDFRAGRKLSSGDLQLIILSLLQEKPCHGYEVIKALEERTNGFYAPSPGMVYPALTWLEEVGQASVVQDGNKKQYHITDEGRAWLAENRDRVDAILDRLTAIGDKMDRIREVFGEKLDRHANRFGMSVEDDGGRFVKELNQARNALRNAIRAHAGASDDEQRRIAAILAEAARQIEAGGK</sequence>
<feature type="domain" description="Transcription regulator PadR N-terminal" evidence="1">
    <location>
        <begin position="68"/>
        <end position="136"/>
    </location>
</feature>
<keyword evidence="3" id="KW-1185">Reference proteome</keyword>
<evidence type="ECO:0000313" key="2">
    <source>
        <dbReference type="EMBL" id="GGP18332.1"/>
    </source>
</evidence>
<dbReference type="Proteomes" id="UP000637267">
    <property type="component" value="Unassembled WGS sequence"/>
</dbReference>
<protein>
    <submittedName>
        <fullName evidence="2">PadR family transcriptional regulator</fullName>
    </submittedName>
</protein>
<dbReference type="InterPro" id="IPR005149">
    <property type="entry name" value="Tscrpt_reg_PadR_N"/>
</dbReference>
<organism evidence="2 3">
    <name type="scientific">Silvimonas iriomotensis</name>
    <dbReference type="NCBI Taxonomy" id="449662"/>
    <lineage>
        <taxon>Bacteria</taxon>
        <taxon>Pseudomonadati</taxon>
        <taxon>Pseudomonadota</taxon>
        <taxon>Betaproteobacteria</taxon>
        <taxon>Neisseriales</taxon>
        <taxon>Chitinibacteraceae</taxon>
        <taxon>Silvimonas</taxon>
    </lineage>
</organism>
<dbReference type="Gene3D" id="1.10.10.10">
    <property type="entry name" value="Winged helix-like DNA-binding domain superfamily/Winged helix DNA-binding domain"/>
    <property type="match status" value="1"/>
</dbReference>
<dbReference type="PANTHER" id="PTHR43252:SF7">
    <property type="entry name" value="TRANSCRIPTIONAL REGULATOR YQJI"/>
    <property type="match status" value="1"/>
</dbReference>
<reference evidence="3" key="1">
    <citation type="journal article" date="2019" name="Int. J. Syst. Evol. Microbiol.">
        <title>The Global Catalogue of Microorganisms (GCM) 10K type strain sequencing project: providing services to taxonomists for standard genome sequencing and annotation.</title>
        <authorList>
            <consortium name="The Broad Institute Genomics Platform"/>
            <consortium name="The Broad Institute Genome Sequencing Center for Infectious Disease"/>
            <person name="Wu L."/>
            <person name="Ma J."/>
        </authorList>
    </citation>
    <scope>NUCLEOTIDE SEQUENCE [LARGE SCALE GENOMIC DNA]</scope>
    <source>
        <strain evidence="3">CGMCC 1.8859</strain>
    </source>
</reference>
<gene>
    <name evidence="2" type="ORF">GCM10010970_04400</name>
</gene>
<evidence type="ECO:0000313" key="3">
    <source>
        <dbReference type="Proteomes" id="UP000637267"/>
    </source>
</evidence>
<proteinExistence type="predicted"/>
<dbReference type="Pfam" id="PF03551">
    <property type="entry name" value="PadR"/>
    <property type="match status" value="1"/>
</dbReference>
<dbReference type="InterPro" id="IPR036390">
    <property type="entry name" value="WH_DNA-bd_sf"/>
</dbReference>
<dbReference type="InterPro" id="IPR036388">
    <property type="entry name" value="WH-like_DNA-bd_sf"/>
</dbReference>
<comment type="caution">
    <text evidence="2">The sequence shown here is derived from an EMBL/GenBank/DDBJ whole genome shotgun (WGS) entry which is preliminary data.</text>
</comment>
<dbReference type="PANTHER" id="PTHR43252">
    <property type="entry name" value="TRANSCRIPTIONAL REGULATOR YQJI"/>
    <property type="match status" value="1"/>
</dbReference>
<dbReference type="SUPFAM" id="SSF46785">
    <property type="entry name" value="Winged helix' DNA-binding domain"/>
    <property type="match status" value="1"/>
</dbReference>
<evidence type="ECO:0000259" key="1">
    <source>
        <dbReference type="Pfam" id="PF03551"/>
    </source>
</evidence>
<dbReference type="RefSeq" id="WP_229708613.1">
    <property type="nucleotide sequence ID" value="NZ_BMLX01000001.1"/>
</dbReference>
<dbReference type="EMBL" id="BMLX01000001">
    <property type="protein sequence ID" value="GGP18332.1"/>
    <property type="molecule type" value="Genomic_DNA"/>
</dbReference>